<dbReference type="AlphaFoldDB" id="A0A1M6IK74"/>
<feature type="compositionally biased region" description="Polar residues" evidence="1">
    <location>
        <begin position="231"/>
        <end position="241"/>
    </location>
</feature>
<dbReference type="OrthoDB" id="1422484at2"/>
<dbReference type="EMBL" id="FQZH01000003">
    <property type="protein sequence ID" value="SHJ34892.1"/>
    <property type="molecule type" value="Genomic_DNA"/>
</dbReference>
<gene>
    <name evidence="3" type="ORF">SAMN05444337_1792</name>
</gene>
<organism evidence="3 4">
    <name type="scientific">Flavobacterium haoranii</name>
    <dbReference type="NCBI Taxonomy" id="683124"/>
    <lineage>
        <taxon>Bacteria</taxon>
        <taxon>Pseudomonadati</taxon>
        <taxon>Bacteroidota</taxon>
        <taxon>Flavobacteriia</taxon>
        <taxon>Flavobacteriales</taxon>
        <taxon>Flavobacteriaceae</taxon>
        <taxon>Flavobacterium</taxon>
    </lineage>
</organism>
<dbReference type="InterPro" id="IPR021255">
    <property type="entry name" value="DUF2807"/>
</dbReference>
<evidence type="ECO:0000256" key="1">
    <source>
        <dbReference type="SAM" id="MobiDB-lite"/>
    </source>
</evidence>
<accession>A0A1M6IK74</accession>
<evidence type="ECO:0000313" key="3">
    <source>
        <dbReference type="EMBL" id="SHJ34892.1"/>
    </source>
</evidence>
<evidence type="ECO:0000259" key="2">
    <source>
        <dbReference type="Pfam" id="PF10988"/>
    </source>
</evidence>
<dbReference type="PROSITE" id="PS51257">
    <property type="entry name" value="PROKAR_LIPOPROTEIN"/>
    <property type="match status" value="1"/>
</dbReference>
<dbReference type="STRING" id="683124.SAMN05444337_1792"/>
<dbReference type="Pfam" id="PF10988">
    <property type="entry name" value="DUF2807"/>
    <property type="match status" value="1"/>
</dbReference>
<dbReference type="Proteomes" id="UP000184232">
    <property type="component" value="Unassembled WGS sequence"/>
</dbReference>
<dbReference type="RefSeq" id="WP_072784191.1">
    <property type="nucleotide sequence ID" value="NZ_CP045292.1"/>
</dbReference>
<proteinExistence type="predicted"/>
<keyword evidence="4" id="KW-1185">Reference proteome</keyword>
<protein>
    <submittedName>
        <fullName evidence="3">Putative auto-transporter adhesin, head GIN domain</fullName>
    </submittedName>
</protein>
<feature type="region of interest" description="Disordered" evidence="1">
    <location>
        <begin position="191"/>
        <end position="241"/>
    </location>
</feature>
<reference evidence="3 4" key="1">
    <citation type="submission" date="2016-11" db="EMBL/GenBank/DDBJ databases">
        <authorList>
            <person name="Jaros S."/>
            <person name="Januszkiewicz K."/>
            <person name="Wedrychowicz H."/>
        </authorList>
    </citation>
    <scope>NUCLEOTIDE SEQUENCE [LARGE SCALE GENOMIC DNA]</scope>
    <source>
        <strain evidence="3 4">DSM 22807</strain>
    </source>
</reference>
<sequence>MIKLIIQLTKIIVATLIALFMTSCVNFNSISGDGNVTTSKRKVTNFTAVDANTGLEVVIKQGNNFFVEVEADSNLQDHIKTEVENNTLKVYCDQNIYKSSARKVYIEMPVVQTISTSSGASLESQNTIVSDILKLDSSGGSEMKLTIKSQKLTCDSSSGSEINVSGEAIDVTTSSSSGSSINLSKLVAENVSSDSSSGSSTTVNAKNKLKANASSGSSIDYLSSPKEVTLDENSGGSISKQ</sequence>
<dbReference type="Gene3D" id="2.160.20.120">
    <property type="match status" value="1"/>
</dbReference>
<feature type="compositionally biased region" description="Polar residues" evidence="1">
    <location>
        <begin position="212"/>
        <end position="221"/>
    </location>
</feature>
<feature type="domain" description="Putative auto-transporter adhesin head GIN" evidence="2">
    <location>
        <begin position="45"/>
        <end position="225"/>
    </location>
</feature>
<name>A0A1M6IK74_9FLAO</name>
<evidence type="ECO:0000313" key="4">
    <source>
        <dbReference type="Proteomes" id="UP000184232"/>
    </source>
</evidence>